<dbReference type="GO" id="GO:0016787">
    <property type="term" value="F:hydrolase activity"/>
    <property type="evidence" value="ECO:0007669"/>
    <property type="project" value="UniProtKB-KW"/>
</dbReference>
<reference evidence="7" key="1">
    <citation type="submission" date="2019-11" db="EMBL/GenBank/DDBJ databases">
        <title>The complete genome sequence of Saccharopolyspora sp. E2A.</title>
        <authorList>
            <person name="Zhang G."/>
        </authorList>
    </citation>
    <scope>NUCLEOTIDE SEQUENCE [LARGE SCALE GENOMIC DNA]</scope>
    <source>
        <strain evidence="7">E2A</strain>
    </source>
</reference>
<evidence type="ECO:0000256" key="1">
    <source>
        <dbReference type="ARBA" id="ARBA00010088"/>
    </source>
</evidence>
<dbReference type="InterPro" id="IPR029058">
    <property type="entry name" value="AB_hydrolase_fold"/>
</dbReference>
<dbReference type="PANTHER" id="PTHR43248:SF29">
    <property type="entry name" value="TRIPEPTIDYL AMINOPEPTIDASE"/>
    <property type="match status" value="1"/>
</dbReference>
<name>A0A5Q3QKR1_9PSEU</name>
<keyword evidence="2" id="KW-0732">Signal</keyword>
<feature type="compositionally biased region" description="Polar residues" evidence="4">
    <location>
        <begin position="9"/>
        <end position="21"/>
    </location>
</feature>
<evidence type="ECO:0000313" key="7">
    <source>
        <dbReference type="Proteomes" id="UP000371041"/>
    </source>
</evidence>
<evidence type="ECO:0000256" key="2">
    <source>
        <dbReference type="ARBA" id="ARBA00022729"/>
    </source>
</evidence>
<gene>
    <name evidence="6" type="ORF">GIY23_07400</name>
</gene>
<organism evidence="6 7">
    <name type="scientific">Allosaccharopolyspora coralli</name>
    <dbReference type="NCBI Taxonomy" id="2665642"/>
    <lineage>
        <taxon>Bacteria</taxon>
        <taxon>Bacillati</taxon>
        <taxon>Actinomycetota</taxon>
        <taxon>Actinomycetes</taxon>
        <taxon>Pseudonocardiales</taxon>
        <taxon>Pseudonocardiaceae</taxon>
        <taxon>Allosaccharopolyspora</taxon>
    </lineage>
</organism>
<dbReference type="AlphaFoldDB" id="A0A5Q3QKR1"/>
<dbReference type="SUPFAM" id="SSF53474">
    <property type="entry name" value="alpha/beta-Hydrolases"/>
    <property type="match status" value="1"/>
</dbReference>
<keyword evidence="7" id="KW-1185">Reference proteome</keyword>
<accession>A0A5Q3QKR1</accession>
<proteinExistence type="inferred from homology"/>
<dbReference type="InterPro" id="IPR000073">
    <property type="entry name" value="AB_hydrolase_1"/>
</dbReference>
<dbReference type="EMBL" id="CP045929">
    <property type="protein sequence ID" value="QGK72115.1"/>
    <property type="molecule type" value="Genomic_DNA"/>
</dbReference>
<feature type="region of interest" description="Disordered" evidence="4">
    <location>
        <begin position="148"/>
        <end position="186"/>
    </location>
</feature>
<feature type="region of interest" description="Disordered" evidence="4">
    <location>
        <begin position="8"/>
        <end position="32"/>
    </location>
</feature>
<comment type="similarity">
    <text evidence="1">Belongs to the peptidase S33 family.</text>
</comment>
<dbReference type="Pfam" id="PF00561">
    <property type="entry name" value="Abhydrolase_1"/>
    <property type="match status" value="1"/>
</dbReference>
<evidence type="ECO:0000259" key="5">
    <source>
        <dbReference type="Pfam" id="PF00561"/>
    </source>
</evidence>
<evidence type="ECO:0000256" key="3">
    <source>
        <dbReference type="ARBA" id="ARBA00022801"/>
    </source>
</evidence>
<dbReference type="PANTHER" id="PTHR43248">
    <property type="entry name" value="2-SUCCINYL-6-HYDROXY-2,4-CYCLOHEXADIENE-1-CARBOXYLATE SYNTHASE"/>
    <property type="match status" value="1"/>
</dbReference>
<feature type="domain" description="AB hydrolase-1" evidence="5">
    <location>
        <begin position="103"/>
        <end position="488"/>
    </location>
</feature>
<dbReference type="KEGG" id="sace:GIY23_07400"/>
<sequence length="514" mass="54686">MLCGAVACTPSNDQQPLQPRSETPGPAGEVPAGLEAFHGQTLDWGPCAEYATTESDSQSFADRTIECARVTVPRDYADPAGETITLGVLRKPASDPEQRIGSLLVNPGGPGASGMSSAAGLTGVTRDTELGEKFDLVGFDPRGIGASEPQIRCLTGPENDADRLDSDADNSPAGVAETEAENREYGQSCAQRTGPELLANVGTRDVVRDLDVLRSALGDEKLTFLGFSYGTRIGAEYAEQFPRNVRAMLLDGAIDPGQTTVESLVAQGAGFQGAFDAFARWCADQETCALGADPGRAVAEFQQLTRPLVDRPADAGDGRRLSYTDATTAAIQALYAQELWGRLNVGLRELSQGRGQLLMQLADVYYGRQSDGSYSTVTDAFNAIRCVDDQRVRDRAEVREADRRYRQVAPFLDDGRGANPALDQCAFWPVPVTGDPEPPEAGDLPPTLVVSTTGDPATPYEAGVELSKALGGGLVTFEGTQHTAFLQGNDCVDEAGIRYLVDLELPEPGQRCTS</sequence>
<evidence type="ECO:0000313" key="6">
    <source>
        <dbReference type="EMBL" id="QGK72115.1"/>
    </source>
</evidence>
<dbReference type="Proteomes" id="UP000371041">
    <property type="component" value="Chromosome"/>
</dbReference>
<dbReference type="Gene3D" id="3.40.50.1820">
    <property type="entry name" value="alpha/beta hydrolase"/>
    <property type="match status" value="1"/>
</dbReference>
<evidence type="ECO:0000256" key="4">
    <source>
        <dbReference type="SAM" id="MobiDB-lite"/>
    </source>
</evidence>
<dbReference type="InterPro" id="IPR051601">
    <property type="entry name" value="Serine_prot/Carboxylest_S33"/>
</dbReference>
<protein>
    <submittedName>
        <fullName evidence="6">Alpha/beta fold hydrolase</fullName>
    </submittedName>
</protein>
<keyword evidence="3 6" id="KW-0378">Hydrolase</keyword>